<feature type="compositionally biased region" description="Low complexity" evidence="1">
    <location>
        <begin position="252"/>
        <end position="288"/>
    </location>
</feature>
<feature type="region of interest" description="Disordered" evidence="1">
    <location>
        <begin position="367"/>
        <end position="396"/>
    </location>
</feature>
<sequence>MIPKIYYLVVCLLVALVAAGPVGKQGASQGQTSQSKPNNKYKARPSFDGLGSLGVKNMEFGGPNRFNGYAAHLKLKSSSSVTEADIAGLAEAAWWEMFDLYIKNPPKDKAKQKGLPTVMTALKVGDEVFLASSLKGGGYIYDRDGIAKLAASPDELRGKNEEFTSVLKEKAPDVMNALISCREGSIATTQQEQTSAPEKRGLTGKGPRRGGSTSSNNDRKTGTGQQQSKNGQGQRNSQGGSTSSNNDKKKGTGQQQSNNGQGQSNNGQGQSNNGQGQRNNQGGSTSSNNDKKKGTGQQQSNNGQGQSNNQGGSSTTGSIDQIPQGFLKHKNEGACGEVMASLEYYLLNPTKSLKNLPEKPTVVAWEEKTEKDKKNPKIPSGNVFKEGGGIKPPCDNTLFKPKDPDHGKSLTEEDGCGEGWGCKAFVGPKGLNFKVVNKTPTYLKKDQIEVLKDVPTFPVPK</sequence>
<dbReference type="VEuPathDB" id="FungiDB:EYZ11_010978"/>
<evidence type="ECO:0000256" key="2">
    <source>
        <dbReference type="SAM" id="SignalP"/>
    </source>
</evidence>
<organism evidence="4 5">
    <name type="scientific">Aspergillus tanneri</name>
    <dbReference type="NCBI Taxonomy" id="1220188"/>
    <lineage>
        <taxon>Eukaryota</taxon>
        <taxon>Fungi</taxon>
        <taxon>Dikarya</taxon>
        <taxon>Ascomycota</taxon>
        <taxon>Pezizomycotina</taxon>
        <taxon>Eurotiomycetes</taxon>
        <taxon>Eurotiomycetidae</taxon>
        <taxon>Eurotiales</taxon>
        <taxon>Aspergillaceae</taxon>
        <taxon>Aspergillus</taxon>
        <taxon>Aspergillus subgen. Circumdati</taxon>
    </lineage>
</organism>
<keyword evidence="2" id="KW-0732">Signal</keyword>
<evidence type="ECO:0000313" key="6">
    <source>
        <dbReference type="Proteomes" id="UP000324241"/>
    </source>
</evidence>
<feature type="signal peptide" evidence="2">
    <location>
        <begin position="1"/>
        <end position="19"/>
    </location>
</feature>
<proteinExistence type="predicted"/>
<feature type="region of interest" description="Disordered" evidence="1">
    <location>
        <begin position="186"/>
        <end position="325"/>
    </location>
</feature>
<dbReference type="Proteomes" id="UP000308092">
    <property type="component" value="Unassembled WGS sequence"/>
</dbReference>
<evidence type="ECO:0000313" key="3">
    <source>
        <dbReference type="EMBL" id="KAA8645135.1"/>
    </source>
</evidence>
<dbReference type="AlphaFoldDB" id="A0A4S3J3Y9"/>
<dbReference type="EMBL" id="SOSA01000634">
    <property type="protein sequence ID" value="THC89569.1"/>
    <property type="molecule type" value="Genomic_DNA"/>
</dbReference>
<feature type="compositionally biased region" description="Low complexity" evidence="1">
    <location>
        <begin position="295"/>
        <end position="318"/>
    </location>
</feature>
<keyword evidence="5" id="KW-1185">Reference proteome</keyword>
<dbReference type="Proteomes" id="UP000324241">
    <property type="component" value="Unassembled WGS sequence"/>
</dbReference>
<dbReference type="GeneID" id="54332054"/>
<name>A0A4S3J3Y9_9EURO</name>
<dbReference type="RefSeq" id="XP_033424496.1">
    <property type="nucleotide sequence ID" value="XM_033573944.1"/>
</dbReference>
<evidence type="ECO:0000313" key="4">
    <source>
        <dbReference type="EMBL" id="THC89569.1"/>
    </source>
</evidence>
<gene>
    <name evidence="3" type="ORF">ATNIH1004_009352</name>
    <name evidence="4" type="ORF">EYZ11_010978</name>
</gene>
<reference evidence="4 5" key="1">
    <citation type="submission" date="2019-03" db="EMBL/GenBank/DDBJ databases">
        <title>The genome sequence of a newly discovered highly antifungal drug resistant Aspergillus species, Aspergillus tanneri NIH 1004.</title>
        <authorList>
            <person name="Mounaud S."/>
            <person name="Singh I."/>
            <person name="Joardar V."/>
            <person name="Pakala S."/>
            <person name="Pakala S."/>
            <person name="Venepally P."/>
            <person name="Hoover J."/>
            <person name="Nierman W."/>
            <person name="Chung J."/>
            <person name="Losada L."/>
        </authorList>
    </citation>
    <scope>NUCLEOTIDE SEQUENCE [LARGE SCALE GENOMIC DNA]</scope>
    <source>
        <strain evidence="4 5">NIH1004</strain>
    </source>
</reference>
<feature type="chain" id="PRO_5036358458" evidence="2">
    <location>
        <begin position="20"/>
        <end position="461"/>
    </location>
</feature>
<evidence type="ECO:0000256" key="1">
    <source>
        <dbReference type="SAM" id="MobiDB-lite"/>
    </source>
</evidence>
<dbReference type="EMBL" id="QUQM01000006">
    <property type="protein sequence ID" value="KAA8645135.1"/>
    <property type="molecule type" value="Genomic_DNA"/>
</dbReference>
<protein>
    <submittedName>
        <fullName evidence="4">Uncharacterized protein</fullName>
    </submittedName>
</protein>
<reference evidence="3 6" key="2">
    <citation type="submission" date="2019-08" db="EMBL/GenBank/DDBJ databases">
        <title>The genome sequence of a newly discovered highly antifungal drug resistant Aspergillus species, Aspergillus tanneri NIH 1004.</title>
        <authorList>
            <person name="Mounaud S."/>
            <person name="Singh I."/>
            <person name="Joardar V."/>
            <person name="Pakala S."/>
            <person name="Pakala S."/>
            <person name="Venepally P."/>
            <person name="Chung J.K."/>
            <person name="Losada L."/>
            <person name="Nierman W.C."/>
        </authorList>
    </citation>
    <scope>NUCLEOTIDE SEQUENCE [LARGE SCALE GENOMIC DNA]</scope>
    <source>
        <strain evidence="3 6">NIH1004</strain>
    </source>
</reference>
<accession>A0A4S3J3Y9</accession>
<evidence type="ECO:0000313" key="5">
    <source>
        <dbReference type="Proteomes" id="UP000308092"/>
    </source>
</evidence>
<feature type="compositionally biased region" description="Polar residues" evidence="1">
    <location>
        <begin position="186"/>
        <end position="196"/>
    </location>
</feature>
<comment type="caution">
    <text evidence="4">The sequence shown here is derived from an EMBL/GenBank/DDBJ whole genome shotgun (WGS) entry which is preliminary data.</text>
</comment>
<dbReference type="OrthoDB" id="3780330at2759"/>
<feature type="compositionally biased region" description="Low complexity" evidence="1">
    <location>
        <begin position="222"/>
        <end position="245"/>
    </location>
</feature>